<keyword evidence="1" id="KW-0812">Transmembrane</keyword>
<evidence type="ECO:0000313" key="2">
    <source>
        <dbReference type="EMBL" id="AZG71415.1"/>
    </source>
</evidence>
<name>A0A3G8LQ93_9GAMM</name>
<feature type="transmembrane region" description="Helical" evidence="1">
    <location>
        <begin position="15"/>
        <end position="34"/>
    </location>
</feature>
<dbReference type="KEGG" id="slj:EGC82_00685"/>
<sequence>MITAGSTPSLYYSDWLVVGSVLVLSGCSSVLCQAQTDKEVDPIKQYDAQTSCERLVDEPMDDSHHDDANTLLLKQSIAHSIRQIDSASFGV</sequence>
<accession>A0A3G8LQ93</accession>
<keyword evidence="1" id="KW-0472">Membrane</keyword>
<keyword evidence="3" id="KW-1185">Reference proteome</keyword>
<proteinExistence type="predicted"/>
<organism evidence="2 3">
    <name type="scientific">Shewanella livingstonensis</name>
    <dbReference type="NCBI Taxonomy" id="150120"/>
    <lineage>
        <taxon>Bacteria</taxon>
        <taxon>Pseudomonadati</taxon>
        <taxon>Pseudomonadota</taxon>
        <taxon>Gammaproteobacteria</taxon>
        <taxon>Alteromonadales</taxon>
        <taxon>Shewanellaceae</taxon>
        <taxon>Shewanella</taxon>
    </lineage>
</organism>
<dbReference type="RefSeq" id="WP_124729064.1">
    <property type="nucleotide sequence ID" value="NZ_CBCSKC010000006.1"/>
</dbReference>
<dbReference type="OrthoDB" id="6272791at2"/>
<dbReference type="AlphaFoldDB" id="A0A3G8LQ93"/>
<evidence type="ECO:0000256" key="1">
    <source>
        <dbReference type="SAM" id="Phobius"/>
    </source>
</evidence>
<keyword evidence="1" id="KW-1133">Transmembrane helix</keyword>
<protein>
    <submittedName>
        <fullName evidence="2">Uncharacterized protein</fullName>
    </submittedName>
</protein>
<reference evidence="3" key="1">
    <citation type="submission" date="2018-11" db="EMBL/GenBank/DDBJ databases">
        <title>Shewanella sp. M2.</title>
        <authorList>
            <person name="Hwang Y.J."/>
            <person name="Hwang C.Y."/>
        </authorList>
    </citation>
    <scope>NUCLEOTIDE SEQUENCE [LARGE SCALE GENOMIC DNA]</scope>
    <source>
        <strain evidence="3">LMG 19866</strain>
    </source>
</reference>
<gene>
    <name evidence="2" type="ORF">EGC82_00685</name>
</gene>
<dbReference type="EMBL" id="CP034015">
    <property type="protein sequence ID" value="AZG71415.1"/>
    <property type="molecule type" value="Genomic_DNA"/>
</dbReference>
<evidence type="ECO:0000313" key="3">
    <source>
        <dbReference type="Proteomes" id="UP000278035"/>
    </source>
</evidence>
<dbReference type="Proteomes" id="UP000278035">
    <property type="component" value="Chromosome"/>
</dbReference>